<gene>
    <name evidence="3" type="primary">etfA2</name>
    <name evidence="3" type="ORF">SBA5_180005</name>
</gene>
<keyword evidence="1" id="KW-0813">Transport</keyword>
<dbReference type="Gene3D" id="3.40.50.1220">
    <property type="entry name" value="TPP-binding domain"/>
    <property type="match status" value="1"/>
</dbReference>
<keyword evidence="1" id="KW-0249">Electron transport</keyword>
<protein>
    <submittedName>
        <fullName evidence="3">Electron transfer flavoprotein alpha subunit-like protein</fullName>
    </submittedName>
</protein>
<dbReference type="EMBL" id="OKRB01000073">
    <property type="protein sequence ID" value="SPE18972.1"/>
    <property type="molecule type" value="Genomic_DNA"/>
</dbReference>
<accession>A0A2N9L6P0</accession>
<dbReference type="InterPro" id="IPR014729">
    <property type="entry name" value="Rossmann-like_a/b/a_fold"/>
</dbReference>
<dbReference type="Gene3D" id="3.40.50.620">
    <property type="entry name" value="HUPs"/>
    <property type="match status" value="1"/>
</dbReference>
<organism evidence="3 4">
    <name type="scientific">Candidatus Sulfuritelmatomonas gaucii</name>
    <dbReference type="NCBI Taxonomy" id="2043161"/>
    <lineage>
        <taxon>Bacteria</taxon>
        <taxon>Pseudomonadati</taxon>
        <taxon>Acidobacteriota</taxon>
        <taxon>Terriglobia</taxon>
        <taxon>Terriglobales</taxon>
        <taxon>Acidobacteriaceae</taxon>
        <taxon>Candidatus Sulfuritelmatomonas</taxon>
    </lineage>
</organism>
<dbReference type="Proteomes" id="UP000239735">
    <property type="component" value="Unassembled WGS sequence"/>
</dbReference>
<proteinExistence type="predicted"/>
<dbReference type="OrthoDB" id="9770286at2"/>
<evidence type="ECO:0000259" key="2">
    <source>
        <dbReference type="Pfam" id="PF01012"/>
    </source>
</evidence>
<dbReference type="AlphaFoldDB" id="A0A2N9L6P0"/>
<sequence>MESILVLTHADESGSALTKASLEAVTTARELAARLGAELTIGIVAANPQHLSKALQSAAPRLLAVSGEEFAQARFASDAAACEALCRAAMPTIVLAPQSSRFTRVMAAVAHRVGGVIDTHITAIGGAQSVEAARWFYRQRIEAVITRDQRPWFLLLDTGTHAPFVADPSQPHAQPDEIAITAVLPKLRTQVTGFRSPKVDQQTIRPDAKLLFVAGAGWTKKQPDGQTHVEEAANLITQFLSRSGASLGSSKSLVDQGGEGQSVLPFLTHLNQVGQTGSTPRHPKGLATCCHGEEPHVVGWRFIGERRAVSLDPNCGWTRGKADVVYIADAFAVIERVNALLGKKE</sequence>
<feature type="domain" description="Electron transfer flavoprotein alpha/beta-subunit N-terminal" evidence="2">
    <location>
        <begin position="7"/>
        <end position="167"/>
    </location>
</feature>
<dbReference type="Pfam" id="PF01012">
    <property type="entry name" value="ETF"/>
    <property type="match status" value="1"/>
</dbReference>
<dbReference type="SUPFAM" id="SSF52467">
    <property type="entry name" value="DHS-like NAD/FAD-binding domain"/>
    <property type="match status" value="1"/>
</dbReference>
<dbReference type="SUPFAM" id="SSF52402">
    <property type="entry name" value="Adenine nucleotide alpha hydrolases-like"/>
    <property type="match status" value="1"/>
</dbReference>
<evidence type="ECO:0000256" key="1">
    <source>
        <dbReference type="ARBA" id="ARBA00022982"/>
    </source>
</evidence>
<dbReference type="InterPro" id="IPR029035">
    <property type="entry name" value="DHS-like_NAD/FAD-binding_dom"/>
</dbReference>
<evidence type="ECO:0000313" key="4">
    <source>
        <dbReference type="Proteomes" id="UP000239735"/>
    </source>
</evidence>
<reference evidence="4" key="1">
    <citation type="submission" date="2018-02" db="EMBL/GenBank/DDBJ databases">
        <authorList>
            <person name="Hausmann B."/>
        </authorList>
    </citation>
    <scope>NUCLEOTIDE SEQUENCE [LARGE SCALE GENOMIC DNA]</scope>
    <source>
        <strain evidence="4">Peat soil MAG SbA5</strain>
    </source>
</reference>
<evidence type="ECO:0000313" key="3">
    <source>
        <dbReference type="EMBL" id="SPE18972.1"/>
    </source>
</evidence>
<dbReference type="InterPro" id="IPR014730">
    <property type="entry name" value="ETF_a/b_N"/>
</dbReference>
<name>A0A2N9L6P0_9BACT</name>